<comment type="caution">
    <text evidence="2">The sequence shown here is derived from an EMBL/GenBank/DDBJ whole genome shotgun (WGS) entry which is preliminary data.</text>
</comment>
<dbReference type="Proteomes" id="UP000643701">
    <property type="component" value="Unassembled WGS sequence"/>
</dbReference>
<accession>A0A967DY24</accession>
<name>A0A967DY24_9FLAO</name>
<proteinExistence type="predicted"/>
<gene>
    <name evidence="2" type="ORF">G7034_03745</name>
</gene>
<evidence type="ECO:0000259" key="1">
    <source>
        <dbReference type="Pfam" id="PF13568"/>
    </source>
</evidence>
<dbReference type="AlphaFoldDB" id="A0A967DY24"/>
<feature type="domain" description="Outer membrane protein beta-barrel" evidence="1">
    <location>
        <begin position="27"/>
        <end position="185"/>
    </location>
</feature>
<reference evidence="2" key="1">
    <citation type="submission" date="2020-03" db="EMBL/GenBank/DDBJ databases">
        <title>Psychroflexus Maritimus sp. nov., isolate from marine sediment.</title>
        <authorList>
            <person name="Zhong Y.-L."/>
        </authorList>
    </citation>
    <scope>NUCLEOTIDE SEQUENCE</scope>
    <source>
        <strain evidence="2">C1</strain>
    </source>
</reference>
<evidence type="ECO:0000313" key="3">
    <source>
        <dbReference type="Proteomes" id="UP000643701"/>
    </source>
</evidence>
<dbReference type="RefSeq" id="WP_166399628.1">
    <property type="nucleotide sequence ID" value="NZ_JAANAS010000036.1"/>
</dbReference>
<dbReference type="EMBL" id="JAANAS010000036">
    <property type="protein sequence ID" value="NGZ89360.1"/>
    <property type="molecule type" value="Genomic_DNA"/>
</dbReference>
<organism evidence="2 3">
    <name type="scientific">Psychroflexus maritimus</name>
    <dbReference type="NCBI Taxonomy" id="2714865"/>
    <lineage>
        <taxon>Bacteria</taxon>
        <taxon>Pseudomonadati</taxon>
        <taxon>Bacteroidota</taxon>
        <taxon>Flavobacteriia</taxon>
        <taxon>Flavobacteriales</taxon>
        <taxon>Flavobacteriaceae</taxon>
        <taxon>Psychroflexus</taxon>
    </lineage>
</organism>
<evidence type="ECO:0000313" key="2">
    <source>
        <dbReference type="EMBL" id="NGZ89360.1"/>
    </source>
</evidence>
<protein>
    <submittedName>
        <fullName evidence="2">PorT family protein</fullName>
    </submittedName>
</protein>
<keyword evidence="3" id="KW-1185">Reference proteome</keyword>
<sequence>MVKRHFFILTKGVILFLLLINSISLKAQEGFKYGVKFGLNVADLITDESKVSPRATFHFGAEIEYRLENQWGFQSELIYNRLGNVRRGTNEDGVKFDNTLALDYINIPVLVNYYLNDGLYINAGPQIGFLVRANQEEILGFNFTEKNVIDNYNSIDFSGVFSLGYLTEWGFNVGLRYQHGFIDVLKEDLEYTSQQRHSVLQLYMSLRF</sequence>
<dbReference type="InterPro" id="IPR025665">
    <property type="entry name" value="Beta-barrel_OMP_2"/>
</dbReference>
<dbReference type="Pfam" id="PF13568">
    <property type="entry name" value="OMP_b-brl_2"/>
    <property type="match status" value="1"/>
</dbReference>